<feature type="non-terminal residue" evidence="2">
    <location>
        <position position="83"/>
    </location>
</feature>
<feature type="domain" description="AMP-dependent synthetase/ligase" evidence="1">
    <location>
        <begin position="36"/>
        <end position="83"/>
    </location>
</feature>
<evidence type="ECO:0000259" key="1">
    <source>
        <dbReference type="Pfam" id="PF00501"/>
    </source>
</evidence>
<dbReference type="AlphaFoldDB" id="A0A6G3WLY1"/>
<accession>A0A6G3WLY1</accession>
<dbReference type="Pfam" id="PF00501">
    <property type="entry name" value="AMP-binding"/>
    <property type="match status" value="1"/>
</dbReference>
<name>A0A6G3WLY1_9ACTN</name>
<protein>
    <submittedName>
        <fullName evidence="2">AMP-binding protein</fullName>
    </submittedName>
</protein>
<dbReference type="SUPFAM" id="SSF56801">
    <property type="entry name" value="Acetyl-CoA synthetase-like"/>
    <property type="match status" value="1"/>
</dbReference>
<reference evidence="2" key="1">
    <citation type="submission" date="2020-01" db="EMBL/GenBank/DDBJ databases">
        <title>Insect and environment-associated Actinomycetes.</title>
        <authorList>
            <person name="Currrie C."/>
            <person name="Chevrette M."/>
            <person name="Carlson C."/>
            <person name="Stubbendieck R."/>
            <person name="Wendt-Pienkowski E."/>
        </authorList>
    </citation>
    <scope>NUCLEOTIDE SEQUENCE</scope>
    <source>
        <strain evidence="2">SID7499</strain>
    </source>
</reference>
<proteinExistence type="predicted"/>
<sequence>MLSTMQDVPLTVTRILHHGMTIHGKSQVTTWTGEPEPHRVTFAEIGARATRLANALRDELGVDGDQRVATLMWNNSTHVEAYL</sequence>
<evidence type="ECO:0000313" key="2">
    <source>
        <dbReference type="EMBL" id="NEE06464.1"/>
    </source>
</evidence>
<dbReference type="InterPro" id="IPR000873">
    <property type="entry name" value="AMP-dep_synth/lig_dom"/>
</dbReference>
<gene>
    <name evidence="2" type="ORF">G3M58_08425</name>
</gene>
<organism evidence="2">
    <name type="scientific">Streptomyces sp. SID7499</name>
    <dbReference type="NCBI Taxonomy" id="2706086"/>
    <lineage>
        <taxon>Bacteria</taxon>
        <taxon>Bacillati</taxon>
        <taxon>Actinomycetota</taxon>
        <taxon>Actinomycetes</taxon>
        <taxon>Kitasatosporales</taxon>
        <taxon>Streptomycetaceae</taxon>
        <taxon>Streptomyces</taxon>
    </lineage>
</organism>
<dbReference type="Gene3D" id="3.40.50.12780">
    <property type="entry name" value="N-terminal domain of ligase-like"/>
    <property type="match status" value="1"/>
</dbReference>
<comment type="caution">
    <text evidence="2">The sequence shown here is derived from an EMBL/GenBank/DDBJ whole genome shotgun (WGS) entry which is preliminary data.</text>
</comment>
<dbReference type="EMBL" id="JAAGMN010000892">
    <property type="protein sequence ID" value="NEE06464.1"/>
    <property type="molecule type" value="Genomic_DNA"/>
</dbReference>
<dbReference type="InterPro" id="IPR042099">
    <property type="entry name" value="ANL_N_sf"/>
</dbReference>